<evidence type="ECO:0000313" key="2">
    <source>
        <dbReference type="Proteomes" id="UP001160148"/>
    </source>
</evidence>
<dbReference type="PANTHER" id="PTHR45913">
    <property type="entry name" value="EPM2A-INTERACTING PROTEIN 1"/>
    <property type="match status" value="1"/>
</dbReference>
<dbReference type="Proteomes" id="UP001160148">
    <property type="component" value="Unassembled WGS sequence"/>
</dbReference>
<proteinExistence type="predicted"/>
<keyword evidence="2" id="KW-1185">Reference proteome</keyword>
<name>A0AAV0Y236_9HEMI</name>
<evidence type="ECO:0000313" key="1">
    <source>
        <dbReference type="EMBL" id="CAI6374013.1"/>
    </source>
</evidence>
<sequence length="105" mass="11830">MMFKNNKALCVLCSESVVCRTSSVKRHFETSHKTLFTKSADELKCFISRALSNKDAQNDKLIKFVKKCDNLVSVSFDVAKSIAVGGKPFSDGDFIKIRFQTHLIH</sequence>
<reference evidence="1 2" key="1">
    <citation type="submission" date="2023-01" db="EMBL/GenBank/DDBJ databases">
        <authorList>
            <person name="Whitehead M."/>
        </authorList>
    </citation>
    <scope>NUCLEOTIDE SEQUENCE [LARGE SCALE GENOMIC DNA]</scope>
</reference>
<accession>A0AAV0Y236</accession>
<dbReference type="AlphaFoldDB" id="A0AAV0Y236"/>
<gene>
    <name evidence="1" type="ORF">MEUPH1_LOCUS27679</name>
</gene>
<comment type="caution">
    <text evidence="1">The sequence shown here is derived from an EMBL/GenBank/DDBJ whole genome shotgun (WGS) entry which is preliminary data.</text>
</comment>
<dbReference type="PANTHER" id="PTHR45913:SF5">
    <property type="entry name" value="GENERAL TRANSCRIPTION FACTOR II-I REPEAT DOMAIN-CONTAINING PROTEIN 2A-LIKE PROTEIN"/>
    <property type="match status" value="1"/>
</dbReference>
<protein>
    <recommendedName>
        <fullName evidence="3">SPIN-DOC-like zinc-finger domain-containing protein</fullName>
    </recommendedName>
</protein>
<organism evidence="1 2">
    <name type="scientific">Macrosiphum euphorbiae</name>
    <name type="common">potato aphid</name>
    <dbReference type="NCBI Taxonomy" id="13131"/>
    <lineage>
        <taxon>Eukaryota</taxon>
        <taxon>Metazoa</taxon>
        <taxon>Ecdysozoa</taxon>
        <taxon>Arthropoda</taxon>
        <taxon>Hexapoda</taxon>
        <taxon>Insecta</taxon>
        <taxon>Pterygota</taxon>
        <taxon>Neoptera</taxon>
        <taxon>Paraneoptera</taxon>
        <taxon>Hemiptera</taxon>
        <taxon>Sternorrhyncha</taxon>
        <taxon>Aphidomorpha</taxon>
        <taxon>Aphidoidea</taxon>
        <taxon>Aphididae</taxon>
        <taxon>Macrosiphini</taxon>
        <taxon>Macrosiphum</taxon>
    </lineage>
</organism>
<evidence type="ECO:0008006" key="3">
    <source>
        <dbReference type="Google" id="ProtNLM"/>
    </source>
</evidence>
<dbReference type="EMBL" id="CARXXK010001143">
    <property type="protein sequence ID" value="CAI6374013.1"/>
    <property type="molecule type" value="Genomic_DNA"/>
</dbReference>